<name>A8F468_PSELT</name>
<accession>A8F468</accession>
<dbReference type="AlphaFoldDB" id="A8F468"/>
<evidence type="ECO:0000313" key="2">
    <source>
        <dbReference type="EMBL" id="ABV32952.1"/>
    </source>
</evidence>
<dbReference type="Pfam" id="PF01927">
    <property type="entry name" value="Mut7-C"/>
    <property type="match status" value="1"/>
</dbReference>
<evidence type="ECO:0000313" key="3">
    <source>
        <dbReference type="Proteomes" id="UP000002016"/>
    </source>
</evidence>
<dbReference type="KEGG" id="tle:Tlet_0385"/>
<proteinExistence type="predicted"/>
<dbReference type="Gene3D" id="3.40.50.1010">
    <property type="entry name" value="5'-nuclease"/>
    <property type="match status" value="1"/>
</dbReference>
<gene>
    <name evidence="2" type="ordered locus">Tlet_0385</name>
</gene>
<dbReference type="PANTHER" id="PTHR39081:SF1">
    <property type="entry name" value="MUT7-C RNASE DOMAIN-CONTAINING PROTEIN"/>
    <property type="match status" value="1"/>
</dbReference>
<reference evidence="2 3" key="1">
    <citation type="submission" date="2007-08" db="EMBL/GenBank/DDBJ databases">
        <title>Complete sequence of Thermotoga lettingae TMO.</title>
        <authorList>
            <consortium name="US DOE Joint Genome Institute"/>
            <person name="Copeland A."/>
            <person name="Lucas S."/>
            <person name="Lapidus A."/>
            <person name="Barry K."/>
            <person name="Glavina del Rio T."/>
            <person name="Dalin E."/>
            <person name="Tice H."/>
            <person name="Pitluck S."/>
            <person name="Foster B."/>
            <person name="Bruce D."/>
            <person name="Schmutz J."/>
            <person name="Larimer F."/>
            <person name="Land M."/>
            <person name="Hauser L."/>
            <person name="Kyrpides N."/>
            <person name="Mikhailova N."/>
            <person name="Nelson K."/>
            <person name="Gogarten J.P."/>
            <person name="Noll K."/>
            <person name="Richardson P."/>
        </authorList>
    </citation>
    <scope>NUCLEOTIDE SEQUENCE [LARGE SCALE GENOMIC DNA]</scope>
    <source>
        <strain evidence="3">ATCC BAA-301 / DSM 14385 / NBRC 107922 / TMO</strain>
    </source>
</reference>
<dbReference type="InterPro" id="IPR029060">
    <property type="entry name" value="PIN-like_dom_sf"/>
</dbReference>
<reference evidence="2 3" key="2">
    <citation type="journal article" date="2009" name="Proc. Natl. Acad. Sci. U.S.A.">
        <title>On the chimeric nature, thermophilic origin, and phylogenetic placement of the Thermotogales.</title>
        <authorList>
            <person name="Zhaxybayeva O."/>
            <person name="Swithers K.S."/>
            <person name="Lapierre P."/>
            <person name="Fournier G.P."/>
            <person name="Bickhart D.M."/>
            <person name="DeBoy R.T."/>
            <person name="Nelson K.E."/>
            <person name="Nesbo C.L."/>
            <person name="Doolittle W.F."/>
            <person name="Gogarten J.P."/>
            <person name="Noll K.M."/>
        </authorList>
    </citation>
    <scope>NUCLEOTIDE SEQUENCE [LARGE SCALE GENOMIC DNA]</scope>
    <source>
        <strain evidence="3">ATCC BAA-301 / DSM 14385 / NBRC 107922 / TMO</strain>
    </source>
</reference>
<dbReference type="SUPFAM" id="SSF88723">
    <property type="entry name" value="PIN domain-like"/>
    <property type="match status" value="1"/>
</dbReference>
<dbReference type="STRING" id="416591.Tlet_0385"/>
<dbReference type="PANTHER" id="PTHR39081">
    <property type="entry name" value="MUT7-C DOMAIN-CONTAINING PROTEIN"/>
    <property type="match status" value="1"/>
</dbReference>
<dbReference type="Proteomes" id="UP000002016">
    <property type="component" value="Chromosome"/>
</dbReference>
<dbReference type="InterPro" id="IPR002782">
    <property type="entry name" value="Mut7-C_RNAse_dom"/>
</dbReference>
<dbReference type="RefSeq" id="WP_012002433.1">
    <property type="nucleotide sequence ID" value="NC_009828.1"/>
</dbReference>
<feature type="domain" description="Mut7-C RNAse" evidence="1">
    <location>
        <begin position="2"/>
        <end position="143"/>
    </location>
</feature>
<organism evidence="2 3">
    <name type="scientific">Pseudothermotoga lettingae (strain ATCC BAA-301 / DSM 14385 / NBRC 107922 / TMO)</name>
    <name type="common">Thermotoga lettingae</name>
    <dbReference type="NCBI Taxonomy" id="416591"/>
    <lineage>
        <taxon>Bacteria</taxon>
        <taxon>Thermotogati</taxon>
        <taxon>Thermotogota</taxon>
        <taxon>Thermotogae</taxon>
        <taxon>Thermotogales</taxon>
        <taxon>Thermotogaceae</taxon>
        <taxon>Pseudothermotoga</taxon>
    </lineage>
</organism>
<dbReference type="HOGENOM" id="CLU_112469_1_0_0"/>
<protein>
    <recommendedName>
        <fullName evidence="1">Mut7-C RNAse domain-containing protein</fullName>
    </recommendedName>
</protein>
<dbReference type="eggNOG" id="COG1656">
    <property type="taxonomic scope" value="Bacteria"/>
</dbReference>
<sequence>MFFVDRMLGKLAKKLRLLGFDTMYINNIKEEAILQLCQQTGRILITRDKTLHRKAIKKGLKSFLINSEMWRDQLVELSKVFDLRKKDKIMMRCSLCNVDLVISSNEQIRKKVPLYVQETQDVFYTCPICGRVYWEGTHVQHIFEEFRRLGF</sequence>
<evidence type="ECO:0000259" key="1">
    <source>
        <dbReference type="Pfam" id="PF01927"/>
    </source>
</evidence>
<keyword evidence="3" id="KW-1185">Reference proteome</keyword>
<dbReference type="EMBL" id="CP000812">
    <property type="protein sequence ID" value="ABV32952.1"/>
    <property type="molecule type" value="Genomic_DNA"/>
</dbReference>